<dbReference type="RefSeq" id="WP_267162061.1">
    <property type="nucleotide sequence ID" value="NZ_CP112972.1"/>
</dbReference>
<organism evidence="1 2">
    <name type="scientific">Halovenus salina</name>
    <dbReference type="NCBI Taxonomy" id="1510225"/>
    <lineage>
        <taxon>Archaea</taxon>
        <taxon>Methanobacteriati</taxon>
        <taxon>Methanobacteriota</taxon>
        <taxon>Stenosarchaea group</taxon>
        <taxon>Halobacteria</taxon>
        <taxon>Halobacteriales</taxon>
        <taxon>Haloarculaceae</taxon>
        <taxon>Halovenus</taxon>
    </lineage>
</organism>
<dbReference type="EMBL" id="JBHSZI010000001">
    <property type="protein sequence ID" value="MFC7059296.1"/>
    <property type="molecule type" value="Genomic_DNA"/>
</dbReference>
<evidence type="ECO:0008006" key="3">
    <source>
        <dbReference type="Google" id="ProtNLM"/>
    </source>
</evidence>
<dbReference type="Proteomes" id="UP001596445">
    <property type="component" value="Unassembled WGS sequence"/>
</dbReference>
<dbReference type="Pfam" id="PF24336">
    <property type="entry name" value="DUF7504"/>
    <property type="match status" value="1"/>
</dbReference>
<protein>
    <recommendedName>
        <fullName evidence="3">RecA-superfamily ATPase, KaiC/GvpD/RAD55 family</fullName>
    </recommendedName>
</protein>
<proteinExistence type="predicted"/>
<evidence type="ECO:0000313" key="2">
    <source>
        <dbReference type="Proteomes" id="UP001596445"/>
    </source>
</evidence>
<gene>
    <name evidence="1" type="ORF">ACFQQG_15365</name>
</gene>
<keyword evidence="2" id="KW-1185">Reference proteome</keyword>
<dbReference type="GeneID" id="76631436"/>
<dbReference type="AlphaFoldDB" id="A0ABD5W180"/>
<accession>A0ABD5W180</accession>
<name>A0ABD5W180_9EURY</name>
<reference evidence="1 2" key="1">
    <citation type="journal article" date="2019" name="Int. J. Syst. Evol. Microbiol.">
        <title>The Global Catalogue of Microorganisms (GCM) 10K type strain sequencing project: providing services to taxonomists for standard genome sequencing and annotation.</title>
        <authorList>
            <consortium name="The Broad Institute Genomics Platform"/>
            <consortium name="The Broad Institute Genome Sequencing Center for Infectious Disease"/>
            <person name="Wu L."/>
            <person name="Ma J."/>
        </authorList>
    </citation>
    <scope>NUCLEOTIDE SEQUENCE [LARGE SCALE GENOMIC DNA]</scope>
    <source>
        <strain evidence="1 2">JCM 30072</strain>
    </source>
</reference>
<comment type="caution">
    <text evidence="1">The sequence shown here is derived from an EMBL/GenBank/DDBJ whole genome shotgun (WGS) entry which is preliminary data.</text>
</comment>
<evidence type="ECO:0000313" key="1">
    <source>
        <dbReference type="EMBL" id="MFC7059296.1"/>
    </source>
</evidence>
<sequence>MAERAGQEDDMPDLSALDDVSNVLLLVPSLGNQGRQACLTLLSRTPPSETNILTVTYTDTAPDWVDLWSEHVGTPPVRGGIVPIGQGKSDVDDPSWAVKSVENPSDLTGIGIQLSELLSTMAKAADDSEEIAVCFDSVTSLLQYADLQRAFRFLHVVTGRVKTVGGVGYYRLDPDAHDRQTLATLKGLFDAVVEVDEDGAWSVQT</sequence>
<dbReference type="InterPro" id="IPR055927">
    <property type="entry name" value="DUF7504"/>
</dbReference>